<dbReference type="Gene3D" id="1.10.8.1080">
    <property type="match status" value="1"/>
</dbReference>
<dbReference type="InterPro" id="IPR000408">
    <property type="entry name" value="Reg_chr_condens"/>
</dbReference>
<evidence type="ECO:0000259" key="14">
    <source>
        <dbReference type="PROSITE" id="PS51464"/>
    </source>
</evidence>
<dbReference type="HAMAP" id="MF_00068">
    <property type="entry name" value="MurQ"/>
    <property type="match status" value="1"/>
</dbReference>
<dbReference type="NCBIfam" id="NF003915">
    <property type="entry name" value="PRK05441.1"/>
    <property type="match status" value="1"/>
</dbReference>
<comment type="function">
    <text evidence="13">Specifically catalyzes the cleavage of the D-lactyl ether substituent of MurNAc 6-phosphate, producing GlcNAc 6-phosphate and D-lactate.</text>
</comment>
<dbReference type="PROSITE" id="PS50012">
    <property type="entry name" value="RCC1_3"/>
    <property type="match status" value="1"/>
</dbReference>
<dbReference type="UniPathway" id="UPA00342"/>
<dbReference type="PROSITE" id="PS51464">
    <property type="entry name" value="SIS"/>
    <property type="match status" value="1"/>
</dbReference>
<feature type="domain" description="SIS" evidence="14">
    <location>
        <begin position="70"/>
        <end position="234"/>
    </location>
</feature>
<dbReference type="InterPro" id="IPR046348">
    <property type="entry name" value="SIS_dom_sf"/>
</dbReference>
<dbReference type="GO" id="GO:0046348">
    <property type="term" value="P:amino sugar catabolic process"/>
    <property type="evidence" value="ECO:0007669"/>
    <property type="project" value="InterPro"/>
</dbReference>
<evidence type="ECO:0000256" key="1">
    <source>
        <dbReference type="ARBA" id="ARBA00011738"/>
    </source>
</evidence>
<reference evidence="15" key="2">
    <citation type="submission" date="2006-01" db="EMBL/GenBank/DDBJ databases">
        <authorList>
            <person name="Genoscope"/>
        </authorList>
    </citation>
    <scope>NUCLEOTIDE SEQUENCE</scope>
</reference>
<keyword evidence="3 13" id="KW-0119">Carbohydrate metabolism</keyword>
<dbReference type="SUPFAM" id="SSF53697">
    <property type="entry name" value="SIS domain"/>
    <property type="match status" value="1"/>
</dbReference>
<feature type="active site" evidence="13">
    <location>
        <position position="130"/>
    </location>
</feature>
<gene>
    <name evidence="13" type="primary">murQ</name>
    <name evidence="15" type="ORF">kuste2263</name>
</gene>
<evidence type="ECO:0000256" key="9">
    <source>
        <dbReference type="ARBA" id="ARBA00067056"/>
    </source>
</evidence>
<evidence type="ECO:0000256" key="8">
    <source>
        <dbReference type="ARBA" id="ARBA00061234"/>
    </source>
</evidence>
<evidence type="ECO:0000256" key="6">
    <source>
        <dbReference type="ARBA" id="ARBA00060595"/>
    </source>
</evidence>
<dbReference type="InterPro" id="IPR005488">
    <property type="entry name" value="Etherase_MurQ"/>
</dbReference>
<evidence type="ECO:0000256" key="5">
    <source>
        <dbReference type="ARBA" id="ARBA00060532"/>
    </source>
</evidence>
<name>Q1Q604_KUEST</name>
<dbReference type="GO" id="GO:0009254">
    <property type="term" value="P:peptidoglycan turnover"/>
    <property type="evidence" value="ECO:0007669"/>
    <property type="project" value="TreeGrafter"/>
</dbReference>
<comment type="subunit">
    <text evidence="1 13">Homodimer.</text>
</comment>
<dbReference type="PANTHER" id="PTHR10088:SF4">
    <property type="entry name" value="GLUCOKINASE REGULATORY PROTEIN"/>
    <property type="match status" value="1"/>
</dbReference>
<organism evidence="15">
    <name type="scientific">Kuenenia stuttgartiensis</name>
    <dbReference type="NCBI Taxonomy" id="174633"/>
    <lineage>
        <taxon>Bacteria</taxon>
        <taxon>Pseudomonadati</taxon>
        <taxon>Planctomycetota</taxon>
        <taxon>Candidatus Brocadiia</taxon>
        <taxon>Candidatus Brocadiales</taxon>
        <taxon>Candidatus Brocadiaceae</taxon>
        <taxon>Candidatus Kuenenia</taxon>
    </lineage>
</organism>
<proteinExistence type="inferred from homology"/>
<comment type="pathway">
    <text evidence="6">Amino-sugar metabolism; 1,6-anhydro-N-acetylmuramate degradation.</text>
</comment>
<comment type="similarity">
    <text evidence="8 13">Belongs to the GCKR-like family. MurNAc-6-P etherase subfamily.</text>
</comment>
<evidence type="ECO:0000256" key="4">
    <source>
        <dbReference type="ARBA" id="ARBA00051747"/>
    </source>
</evidence>
<evidence type="ECO:0000256" key="11">
    <source>
        <dbReference type="ARBA" id="ARBA00077905"/>
    </source>
</evidence>
<dbReference type="GO" id="GO:0016803">
    <property type="term" value="F:ether hydrolase activity"/>
    <property type="evidence" value="ECO:0007669"/>
    <property type="project" value="TreeGrafter"/>
</dbReference>
<dbReference type="GO" id="GO:0016835">
    <property type="term" value="F:carbon-oxygen lyase activity"/>
    <property type="evidence" value="ECO:0007669"/>
    <property type="project" value="UniProtKB-UniRule"/>
</dbReference>
<dbReference type="InterPro" id="IPR001347">
    <property type="entry name" value="SIS_dom"/>
</dbReference>
<evidence type="ECO:0000256" key="7">
    <source>
        <dbReference type="ARBA" id="ARBA00060672"/>
    </source>
</evidence>
<evidence type="ECO:0000256" key="13">
    <source>
        <dbReference type="HAMAP-Rule" id="MF_00068"/>
    </source>
</evidence>
<comment type="pathway">
    <text evidence="7">Cell wall biogenesis.</text>
</comment>
<sequence>MINFLRITGKDTMNTNDRSQLLTEQRNPNSTDIDKKSTLEILDIINAEDAKVFAAVYKERENIAKAVDLIVDVFMNNKGRLFYIGSGTSGRLGILDASECPPTFSTDPNMITGIIAGGEKAVFQSVEGAEDFPENGARDIQQREVNHRDIVVGISTGGTTPYVTGALFEAKKRNAKTVFICCNPEIMPSFDIDVIIRPIVGQEVITGSTRMKAGTATKLVLNMLTTTAMIKIGKVYENLMVDLKAMNAKLTDRAERIIMTCTGIGREDAKKLLQAAFGNVKAAIVMQKLGIDFSEAKKRLDANNGFVRAVLKE</sequence>
<dbReference type="FunFam" id="1.10.8.1080:FF:000001">
    <property type="entry name" value="N-acetylmuramic acid 6-phosphate etherase"/>
    <property type="match status" value="1"/>
</dbReference>
<evidence type="ECO:0000256" key="3">
    <source>
        <dbReference type="ARBA" id="ARBA00023277"/>
    </source>
</evidence>
<evidence type="ECO:0000256" key="10">
    <source>
        <dbReference type="ARBA" id="ARBA00070061"/>
    </source>
</evidence>
<dbReference type="EMBL" id="CT573071">
    <property type="protein sequence ID" value="CAJ73008.1"/>
    <property type="molecule type" value="Genomic_DNA"/>
</dbReference>
<feature type="active site" description="Proton donor" evidence="13">
    <location>
        <position position="99"/>
    </location>
</feature>
<comment type="miscellaneous">
    <text evidence="13">A lyase-type mechanism (elimination/hydration) is suggested for the cleavage of the lactyl ether bond of MurNAc 6-phosphate, with the formation of an alpha,beta-unsaturated aldehyde intermediate with (E)-stereochemistry, followed by the syn addition of water to give product.</text>
</comment>
<dbReference type="GO" id="GO:0097367">
    <property type="term" value="F:carbohydrate derivative binding"/>
    <property type="evidence" value="ECO:0007669"/>
    <property type="project" value="InterPro"/>
</dbReference>
<evidence type="ECO:0000256" key="12">
    <source>
        <dbReference type="ARBA" id="ARBA00084049"/>
    </source>
</evidence>
<dbReference type="FunFam" id="3.40.50.10490:FF:000014">
    <property type="entry name" value="N-acetylmuramic acid 6-phosphate etherase"/>
    <property type="match status" value="1"/>
</dbReference>
<dbReference type="NCBIfam" id="NF009222">
    <property type="entry name" value="PRK12570.1"/>
    <property type="match status" value="1"/>
</dbReference>
<accession>Q1Q604</accession>
<dbReference type="PANTHER" id="PTHR10088">
    <property type="entry name" value="GLUCOKINASE REGULATORY PROTEIN"/>
    <property type="match status" value="1"/>
</dbReference>
<protein>
    <recommendedName>
        <fullName evidence="10 13">N-acetylmuramic acid 6-phosphate etherase</fullName>
        <shortName evidence="13">MurNAc-6-P etherase</shortName>
        <ecNumber evidence="9 13">4.2.1.126</ecNumber>
    </recommendedName>
    <alternativeName>
        <fullName evidence="12 13">N-acetylmuramic acid 6-phosphate hydrolase</fullName>
    </alternativeName>
    <alternativeName>
        <fullName evidence="11 13">N-acetylmuramic acid 6-phosphate lyase</fullName>
    </alternativeName>
</protein>
<dbReference type="InterPro" id="IPR040190">
    <property type="entry name" value="MURQ/GCKR"/>
</dbReference>
<comment type="pathway">
    <text evidence="5 13">Amino-sugar metabolism; N-acetylmuramate degradation.</text>
</comment>
<keyword evidence="2 13" id="KW-0456">Lyase</keyword>
<dbReference type="GO" id="GO:0097173">
    <property type="term" value="P:N-acetylmuramic acid catabolic process"/>
    <property type="evidence" value="ECO:0007669"/>
    <property type="project" value="UniProtKB-UniPathway"/>
</dbReference>
<reference evidence="15" key="1">
    <citation type="journal article" date="2006" name="Nature">
        <title>Deciphering the evolution and metabolism of an anammox bacterium from a community genome.</title>
        <authorList>
            <person name="Strous M."/>
            <person name="Pelletier E."/>
            <person name="Mangenot S."/>
            <person name="Rattei T."/>
            <person name="Lehner A."/>
            <person name="Taylor M.W."/>
            <person name="Horn M."/>
            <person name="Daims H."/>
            <person name="Bartol-Mavel D."/>
            <person name="Wincker P."/>
            <person name="Barbe V."/>
            <person name="Fonknechten N."/>
            <person name="Vallenet D."/>
            <person name="Segurens B."/>
            <person name="Schenowitz-Truong C."/>
            <person name="Medigue C."/>
            <person name="Collingro A."/>
            <person name="Snel B."/>
            <person name="Dutilh B.E."/>
            <person name="OpDenCamp H.J.M."/>
            <person name="vanDerDrift C."/>
            <person name="Cirpus I."/>
            <person name="vanDePas-Schoonen K.T."/>
            <person name="Harhangi H.R."/>
            <person name="vanNiftrik L."/>
            <person name="Schmid M."/>
            <person name="Keltjens J."/>
            <person name="vanDeVossenberg J."/>
            <person name="Kartal B."/>
            <person name="Meier H."/>
            <person name="Frishman D."/>
            <person name="Huynen M.A."/>
            <person name="Mewes H."/>
            <person name="Weissenbach J."/>
            <person name="Jetten M.S.M."/>
            <person name="Wagner M."/>
            <person name="LePaslier D."/>
        </authorList>
    </citation>
    <scope>NUCLEOTIDE SEQUENCE</scope>
</reference>
<dbReference type="NCBIfam" id="TIGR00274">
    <property type="entry name" value="N-acetylmuramic acid 6-phosphate etherase"/>
    <property type="match status" value="1"/>
</dbReference>
<evidence type="ECO:0000256" key="2">
    <source>
        <dbReference type="ARBA" id="ARBA00023239"/>
    </source>
</evidence>
<dbReference type="AlphaFoldDB" id="Q1Q604"/>
<dbReference type="EC" id="4.2.1.126" evidence="9 13"/>
<dbReference type="CDD" id="cd05007">
    <property type="entry name" value="SIS_Etherase"/>
    <property type="match status" value="1"/>
</dbReference>
<dbReference type="Gene3D" id="3.40.50.10490">
    <property type="entry name" value="Glucose-6-phosphate isomerase like protein, domain 1"/>
    <property type="match status" value="1"/>
</dbReference>
<comment type="catalytic activity">
    <reaction evidence="4 13">
        <text>N-acetyl-D-muramate 6-phosphate + H2O = N-acetyl-D-glucosamine 6-phosphate + (R)-lactate</text>
        <dbReference type="Rhea" id="RHEA:26410"/>
        <dbReference type="ChEBI" id="CHEBI:15377"/>
        <dbReference type="ChEBI" id="CHEBI:16004"/>
        <dbReference type="ChEBI" id="CHEBI:57513"/>
        <dbReference type="ChEBI" id="CHEBI:58722"/>
        <dbReference type="EC" id="4.2.1.126"/>
    </reaction>
</comment>
<evidence type="ECO:0000313" key="15">
    <source>
        <dbReference type="EMBL" id="CAJ73008.1"/>
    </source>
</evidence>
<dbReference type="Pfam" id="PF22645">
    <property type="entry name" value="GKRP_SIS_N"/>
    <property type="match status" value="1"/>
</dbReference>